<comment type="subcellular location">
    <subcellularLocation>
        <location evidence="1">Cell outer membrane</location>
    </subcellularLocation>
</comment>
<dbReference type="PANTHER" id="PTHR30026">
    <property type="entry name" value="OUTER MEMBRANE PROTEIN TOLC"/>
    <property type="match status" value="1"/>
</dbReference>
<evidence type="ECO:0000256" key="3">
    <source>
        <dbReference type="ARBA" id="ARBA00022448"/>
    </source>
</evidence>
<dbReference type="EMBL" id="FOHW01000064">
    <property type="protein sequence ID" value="SEU11284.1"/>
    <property type="molecule type" value="Genomic_DNA"/>
</dbReference>
<keyword evidence="5" id="KW-0812">Transmembrane</keyword>
<evidence type="ECO:0000256" key="6">
    <source>
        <dbReference type="ARBA" id="ARBA00023136"/>
    </source>
</evidence>
<sequence>MFRYMKIWLAALLWISADMQAQAMGLFDVYEQALRNDPVFLGAMKERDAGLENRNIGRAGLLPQVAWNYNKGRNDSRATYKSDERPSSREDRHYNSFGSTLSVQQPIIDYEAYANYRKGVAQALFADQAFRGKSQELLVRVLSAYSQALFSRDQIEIAEAKKKAFERQFEQNRQMFDQGEGTRTDILEAESRYELAGAEEIEAQNEQDAALRELGALIGVPEVRIDELAPLRTPFNFLALTPTTYEAWNAIALSENAELASQRQLLEVAHQEVKRNVAGHLPKLNAYATVRSMESDSGNTYNQRYDTNTIGLEISLPLYAGGGVSASSRQASRSLEQAEYDLEGKTRETLIQLRRQFNACATGVRKIRAYDKALASAEALVVSTQYSIKGGERVNLDELNAQQQLYSTRQDLAKTRYEYLMAWIKLHYYAGTLTAEQLARVDEAFGAGRPYR</sequence>
<protein>
    <submittedName>
        <fullName evidence="10">Outer membrane protein AprF</fullName>
    </submittedName>
</protein>
<dbReference type="OrthoDB" id="9813458at2"/>
<keyword evidence="3" id="KW-0813">Transport</keyword>
<evidence type="ECO:0000256" key="5">
    <source>
        <dbReference type="ARBA" id="ARBA00022692"/>
    </source>
</evidence>
<dbReference type="GO" id="GO:0015562">
    <property type="term" value="F:efflux transmembrane transporter activity"/>
    <property type="evidence" value="ECO:0007669"/>
    <property type="project" value="InterPro"/>
</dbReference>
<evidence type="ECO:0000256" key="8">
    <source>
        <dbReference type="SAM" id="MobiDB-lite"/>
    </source>
</evidence>
<evidence type="ECO:0000313" key="10">
    <source>
        <dbReference type="EMBL" id="SEU11284.1"/>
    </source>
</evidence>
<dbReference type="AlphaFoldDB" id="A0A1I0JLE1"/>
<dbReference type="SUPFAM" id="SSF56954">
    <property type="entry name" value="Outer membrane efflux proteins (OEP)"/>
    <property type="match status" value="1"/>
</dbReference>
<reference evidence="10 11" key="1">
    <citation type="submission" date="2016-10" db="EMBL/GenBank/DDBJ databases">
        <authorList>
            <person name="de Groot N.N."/>
        </authorList>
    </citation>
    <scope>NUCLEOTIDE SEQUENCE [LARGE SCALE GENOMIC DNA]</scope>
    <source>
        <strain evidence="10 11">DSM 11363</strain>
    </source>
</reference>
<dbReference type="GO" id="GO:0015288">
    <property type="term" value="F:porin activity"/>
    <property type="evidence" value="ECO:0007669"/>
    <property type="project" value="TreeGrafter"/>
</dbReference>
<comment type="similarity">
    <text evidence="2">Belongs to the outer membrane factor (OMF) (TC 1.B.17) family.</text>
</comment>
<name>A0A1I0JLE1_9PSED</name>
<proteinExistence type="inferred from homology"/>
<evidence type="ECO:0000313" key="11">
    <source>
        <dbReference type="Proteomes" id="UP000182332"/>
    </source>
</evidence>
<keyword evidence="6" id="KW-0472">Membrane</keyword>
<dbReference type="PANTHER" id="PTHR30026:SF20">
    <property type="entry name" value="OUTER MEMBRANE PROTEIN TOLC"/>
    <property type="match status" value="1"/>
</dbReference>
<evidence type="ECO:0000256" key="2">
    <source>
        <dbReference type="ARBA" id="ARBA00007613"/>
    </source>
</evidence>
<gene>
    <name evidence="10" type="ORF">SAMN05216197_1648</name>
</gene>
<evidence type="ECO:0000256" key="9">
    <source>
        <dbReference type="SAM" id="SignalP"/>
    </source>
</evidence>
<dbReference type="InterPro" id="IPR010130">
    <property type="entry name" value="T1SS_OMP_TolC"/>
</dbReference>
<evidence type="ECO:0000256" key="7">
    <source>
        <dbReference type="ARBA" id="ARBA00023237"/>
    </source>
</evidence>
<keyword evidence="4" id="KW-1134">Transmembrane beta strand</keyword>
<feature type="signal peptide" evidence="9">
    <location>
        <begin position="1"/>
        <end position="23"/>
    </location>
</feature>
<dbReference type="InterPro" id="IPR003423">
    <property type="entry name" value="OMP_efflux"/>
</dbReference>
<feature type="chain" id="PRO_5010180145" evidence="9">
    <location>
        <begin position="24"/>
        <end position="452"/>
    </location>
</feature>
<keyword evidence="9" id="KW-0732">Signal</keyword>
<dbReference type="InterPro" id="IPR051906">
    <property type="entry name" value="TolC-like"/>
</dbReference>
<dbReference type="NCBIfam" id="TIGR01844">
    <property type="entry name" value="type_I_sec_TolC"/>
    <property type="match status" value="1"/>
</dbReference>
<dbReference type="Proteomes" id="UP000182332">
    <property type="component" value="Unassembled WGS sequence"/>
</dbReference>
<evidence type="ECO:0000256" key="4">
    <source>
        <dbReference type="ARBA" id="ARBA00022452"/>
    </source>
</evidence>
<feature type="region of interest" description="Disordered" evidence="8">
    <location>
        <begin position="76"/>
        <end position="95"/>
    </location>
</feature>
<dbReference type="Gene3D" id="1.20.1600.10">
    <property type="entry name" value="Outer membrane efflux proteins (OEP)"/>
    <property type="match status" value="1"/>
</dbReference>
<accession>A0A1I0JLE1</accession>
<feature type="compositionally biased region" description="Basic and acidic residues" evidence="8">
    <location>
        <begin position="76"/>
        <end position="94"/>
    </location>
</feature>
<dbReference type="Pfam" id="PF02321">
    <property type="entry name" value="OEP"/>
    <property type="match status" value="2"/>
</dbReference>
<evidence type="ECO:0000256" key="1">
    <source>
        <dbReference type="ARBA" id="ARBA00004442"/>
    </source>
</evidence>
<organism evidence="10 11">
    <name type="scientific">Pseudomonas graminis</name>
    <dbReference type="NCBI Taxonomy" id="158627"/>
    <lineage>
        <taxon>Bacteria</taxon>
        <taxon>Pseudomonadati</taxon>
        <taxon>Pseudomonadota</taxon>
        <taxon>Gammaproteobacteria</taxon>
        <taxon>Pseudomonadales</taxon>
        <taxon>Pseudomonadaceae</taxon>
        <taxon>Pseudomonas</taxon>
    </lineage>
</organism>
<keyword evidence="7" id="KW-0998">Cell outer membrane</keyword>
<dbReference type="GO" id="GO:1990281">
    <property type="term" value="C:efflux pump complex"/>
    <property type="evidence" value="ECO:0007669"/>
    <property type="project" value="TreeGrafter"/>
</dbReference>
<dbReference type="GO" id="GO:0009279">
    <property type="term" value="C:cell outer membrane"/>
    <property type="evidence" value="ECO:0007669"/>
    <property type="project" value="UniProtKB-SubCell"/>
</dbReference>